<keyword evidence="5" id="KW-1185">Reference proteome</keyword>
<comment type="similarity">
    <text evidence="1">Belongs to the PPR family. P subfamily.</text>
</comment>
<comment type="caution">
    <text evidence="4">The sequence shown here is derived from an EMBL/GenBank/DDBJ whole genome shotgun (WGS) entry which is preliminary data.</text>
</comment>
<dbReference type="PROSITE" id="PS51375">
    <property type="entry name" value="PPR"/>
    <property type="match status" value="4"/>
</dbReference>
<accession>A0AAN8VRK9</accession>
<keyword evidence="2" id="KW-0677">Repeat</keyword>
<dbReference type="AlphaFoldDB" id="A0AAN8VRK9"/>
<evidence type="ECO:0000256" key="2">
    <source>
        <dbReference type="ARBA" id="ARBA00022737"/>
    </source>
</evidence>
<sequence length="250" mass="27821">MLQMGLKLNLFTCKSLIKGYCIVAEEVLMRMAHWMLKPDSYSYCTLLAGYCRATHMSETMNLCHIIVGASHDALCLWNLMLRRGFTPNEVSYSIMLDGLFKNNDHEGALKLWKDILAKGIGNSGFLFNTMMTGLCKSGKTVEAVELIERMKELGCCPDGMTNRTLSDGYCEVGNVEQALEVKCLVESGVPLSIEMYNSVISAPFKSRKLYKVKYLLAEMDARGLSPNIFTYGSLIAGWCKEGMLDKALGV</sequence>
<feature type="repeat" description="PPR" evidence="3">
    <location>
        <begin position="192"/>
        <end position="226"/>
    </location>
</feature>
<proteinExistence type="inferred from homology"/>
<feature type="repeat" description="PPR" evidence="3">
    <location>
        <begin position="123"/>
        <end position="157"/>
    </location>
</feature>
<dbReference type="InterPro" id="IPR051240">
    <property type="entry name" value="Mito_RNA-Proc/Resp"/>
</dbReference>
<dbReference type="Gene3D" id="1.25.40.10">
    <property type="entry name" value="Tetratricopeptide repeat domain"/>
    <property type="match status" value="3"/>
</dbReference>
<dbReference type="PANTHER" id="PTHR47933">
    <property type="entry name" value="PENTATRICOPEPTIDE REPEAT-CONTAINING PROTEIN 1, MITOCHONDRIAL"/>
    <property type="match status" value="1"/>
</dbReference>
<dbReference type="InterPro" id="IPR002885">
    <property type="entry name" value="PPR_rpt"/>
</dbReference>
<gene>
    <name evidence="4" type="ORF">RJ641_032277</name>
</gene>
<reference evidence="4 5" key="1">
    <citation type="submission" date="2023-12" db="EMBL/GenBank/DDBJ databases">
        <title>A high-quality genome assembly for Dillenia turbinata (Dilleniales).</title>
        <authorList>
            <person name="Chanderbali A."/>
        </authorList>
    </citation>
    <scope>NUCLEOTIDE SEQUENCE [LARGE SCALE GENOMIC DNA]</scope>
    <source>
        <strain evidence="4">LSX21</strain>
        <tissue evidence="4">Leaf</tissue>
    </source>
</reference>
<dbReference type="EMBL" id="JBAMMX010000006">
    <property type="protein sequence ID" value="KAK6938769.1"/>
    <property type="molecule type" value="Genomic_DNA"/>
</dbReference>
<evidence type="ECO:0000256" key="3">
    <source>
        <dbReference type="PROSITE-ProRule" id="PRU00708"/>
    </source>
</evidence>
<dbReference type="Pfam" id="PF12854">
    <property type="entry name" value="PPR_1"/>
    <property type="match status" value="1"/>
</dbReference>
<feature type="repeat" description="PPR" evidence="3">
    <location>
        <begin position="227"/>
        <end position="250"/>
    </location>
</feature>
<dbReference type="InterPro" id="IPR011990">
    <property type="entry name" value="TPR-like_helical_dom_sf"/>
</dbReference>
<organism evidence="4 5">
    <name type="scientific">Dillenia turbinata</name>
    <dbReference type="NCBI Taxonomy" id="194707"/>
    <lineage>
        <taxon>Eukaryota</taxon>
        <taxon>Viridiplantae</taxon>
        <taxon>Streptophyta</taxon>
        <taxon>Embryophyta</taxon>
        <taxon>Tracheophyta</taxon>
        <taxon>Spermatophyta</taxon>
        <taxon>Magnoliopsida</taxon>
        <taxon>eudicotyledons</taxon>
        <taxon>Gunneridae</taxon>
        <taxon>Pentapetalae</taxon>
        <taxon>Dilleniales</taxon>
        <taxon>Dilleniaceae</taxon>
        <taxon>Dillenia</taxon>
    </lineage>
</organism>
<dbReference type="Proteomes" id="UP001370490">
    <property type="component" value="Unassembled WGS sequence"/>
</dbReference>
<dbReference type="NCBIfam" id="TIGR00756">
    <property type="entry name" value="PPR"/>
    <property type="match status" value="4"/>
</dbReference>
<dbReference type="Pfam" id="PF13041">
    <property type="entry name" value="PPR_2"/>
    <property type="match status" value="2"/>
</dbReference>
<evidence type="ECO:0000313" key="4">
    <source>
        <dbReference type="EMBL" id="KAK6938769.1"/>
    </source>
</evidence>
<name>A0AAN8VRK9_9MAGN</name>
<dbReference type="PANTHER" id="PTHR47933:SF45">
    <property type="entry name" value="PENTACOTRIPEPTIDE-REPEAT REGION OF PRORP DOMAIN-CONTAINING PROTEIN"/>
    <property type="match status" value="1"/>
</dbReference>
<evidence type="ECO:0000313" key="5">
    <source>
        <dbReference type="Proteomes" id="UP001370490"/>
    </source>
</evidence>
<dbReference type="GO" id="GO:0003729">
    <property type="term" value="F:mRNA binding"/>
    <property type="evidence" value="ECO:0007669"/>
    <property type="project" value="TreeGrafter"/>
</dbReference>
<evidence type="ECO:0000256" key="1">
    <source>
        <dbReference type="ARBA" id="ARBA00007626"/>
    </source>
</evidence>
<feature type="repeat" description="PPR" evidence="3">
    <location>
        <begin position="88"/>
        <end position="122"/>
    </location>
</feature>
<protein>
    <submittedName>
        <fullName evidence="4">Pentatricopeptide repeat</fullName>
    </submittedName>
</protein>